<dbReference type="AlphaFoldDB" id="A0AAE6B9Q4"/>
<sequence length="65" mass="7491">MAEVVLALRHIELLAGIFKRGVPLAIWFPGRHVYSRAHHETVIGTRSAYFRYRSWKEACHAAETL</sequence>
<dbReference type="Proteomes" id="UP000298579">
    <property type="component" value="Chromosome circular"/>
</dbReference>
<organism evidence="1 2">
    <name type="scientific">Agrobacterium tumefaciens</name>
    <dbReference type="NCBI Taxonomy" id="358"/>
    <lineage>
        <taxon>Bacteria</taxon>
        <taxon>Pseudomonadati</taxon>
        <taxon>Pseudomonadota</taxon>
        <taxon>Alphaproteobacteria</taxon>
        <taxon>Hyphomicrobiales</taxon>
        <taxon>Rhizobiaceae</taxon>
        <taxon>Rhizobium/Agrobacterium group</taxon>
        <taxon>Agrobacterium</taxon>
        <taxon>Agrobacterium tumefaciens complex</taxon>
    </lineage>
</organism>
<evidence type="ECO:0000313" key="1">
    <source>
        <dbReference type="EMBL" id="QCL78820.1"/>
    </source>
</evidence>
<reference evidence="1 2" key="1">
    <citation type="submission" date="2019-04" db="EMBL/GenBank/DDBJ databases">
        <title>Complete genome sequence of Agrobacterium tumefaciens CFBP5877.</title>
        <authorList>
            <person name="Huang Y.-Y."/>
            <person name="Chiang H.-Y."/>
            <person name="Chou L."/>
            <person name="Lai E.-M."/>
            <person name="Kuo C.-H."/>
        </authorList>
    </citation>
    <scope>NUCLEOTIDE SEQUENCE [LARGE SCALE GENOMIC DNA]</scope>
    <source>
        <strain evidence="1 2">CFBP5877</strain>
    </source>
</reference>
<gene>
    <name evidence="1" type="ORF">CFBP5877_06840</name>
</gene>
<dbReference type="EMBL" id="CP039897">
    <property type="protein sequence ID" value="QCL78820.1"/>
    <property type="molecule type" value="Genomic_DNA"/>
</dbReference>
<evidence type="ECO:0000313" key="2">
    <source>
        <dbReference type="Proteomes" id="UP000298579"/>
    </source>
</evidence>
<proteinExistence type="predicted"/>
<name>A0AAE6B9Q4_AGRTU</name>
<protein>
    <submittedName>
        <fullName evidence="1">Uncharacterized protein</fullName>
    </submittedName>
</protein>
<accession>A0AAE6B9Q4</accession>